<evidence type="ECO:0000313" key="2">
    <source>
        <dbReference type="Proteomes" id="UP001059893"/>
    </source>
</evidence>
<gene>
    <name evidence="1" type="ORF">MCOR33_006547</name>
</gene>
<dbReference type="Proteomes" id="UP001059893">
    <property type="component" value="Unassembled WGS sequence"/>
</dbReference>
<name>A0ABQ8NH42_PYRGI</name>
<keyword evidence="2" id="KW-1185">Reference proteome</keyword>
<dbReference type="EMBL" id="JABSND010000121">
    <property type="protein sequence ID" value="KAI6297005.1"/>
    <property type="molecule type" value="Genomic_DNA"/>
</dbReference>
<proteinExistence type="predicted"/>
<evidence type="ECO:0000313" key="1">
    <source>
        <dbReference type="EMBL" id="KAI6297005.1"/>
    </source>
</evidence>
<protein>
    <recommendedName>
        <fullName evidence="3">Aminoglycoside phosphotransferase domain-containing protein</fullName>
    </recommendedName>
</protein>
<evidence type="ECO:0008006" key="3">
    <source>
        <dbReference type="Google" id="ProtNLM"/>
    </source>
</evidence>
<accession>A0ABQ8NH42</accession>
<organism evidence="1 2">
    <name type="scientific">Pyricularia grisea</name>
    <name type="common">Crabgrass-specific blast fungus</name>
    <name type="synonym">Magnaporthe grisea</name>
    <dbReference type="NCBI Taxonomy" id="148305"/>
    <lineage>
        <taxon>Eukaryota</taxon>
        <taxon>Fungi</taxon>
        <taxon>Dikarya</taxon>
        <taxon>Ascomycota</taxon>
        <taxon>Pezizomycotina</taxon>
        <taxon>Sordariomycetes</taxon>
        <taxon>Sordariomycetidae</taxon>
        <taxon>Magnaporthales</taxon>
        <taxon>Pyriculariaceae</taxon>
        <taxon>Pyricularia</taxon>
    </lineage>
</organism>
<dbReference type="PANTHER" id="PTHR21310">
    <property type="entry name" value="AMINOGLYCOSIDE PHOSPHOTRANSFERASE-RELATED-RELATED"/>
    <property type="match status" value="1"/>
</dbReference>
<sequence>MSSGEGFVGADFPGACKAGTLAHHRRLQYICKFEFKCEECEDRDDLLTLPDVLVRLPTPYLAQFPDGRAHQETTTVRFRRQKTDVPLPQVLHHGRDETLGSLFADARPVPNPDISSSELKDSYRRMARCLLQPHKRNFSRIRSLLEDDYGSTSVAGRPVTQNMNNMLQLANMPRSVLPKQNKRFDTADEWYVALAEMHVAQLVFQHNDLVASEDDCRNKYVARQLFRRLTKKGKISTYGFTSDKWTDFATNNELRAPALDGEGSFKLWCDDVRPVNVLLDDDDKIAAVID</sequence>
<dbReference type="PANTHER" id="PTHR21310:SF37">
    <property type="entry name" value="AMINOGLYCOSIDE PHOSPHOTRANSFERASE DOMAIN-CONTAINING PROTEIN"/>
    <property type="match status" value="1"/>
</dbReference>
<dbReference type="InterPro" id="IPR051678">
    <property type="entry name" value="AGP_Transferase"/>
</dbReference>
<comment type="caution">
    <text evidence="1">The sequence shown here is derived from an EMBL/GenBank/DDBJ whole genome shotgun (WGS) entry which is preliminary data.</text>
</comment>
<reference evidence="1" key="1">
    <citation type="submission" date="2021-01" db="EMBL/GenBank/DDBJ databases">
        <title>Deciphering the adaptive evolutionary patterns associated with biogeogrpahic diversity in the finger millet blast pathogen Magnaporthe oryzae in Eastern Africa.</title>
        <authorList>
            <person name="Onyema G."/>
            <person name="Shittu T.A."/>
            <person name="Dodsworth S."/>
            <person name="Devilliers S."/>
            <person name="Muthumeenakshi S."/>
            <person name="Sreenivasaprasad S."/>
        </authorList>
    </citation>
    <scope>NUCLEOTIDE SEQUENCE</scope>
    <source>
        <strain evidence="1">D15/s37</strain>
    </source>
</reference>